<evidence type="ECO:0000313" key="3">
    <source>
        <dbReference type="Proteomes" id="UP001345219"/>
    </source>
</evidence>
<evidence type="ECO:0000313" key="2">
    <source>
        <dbReference type="EMBL" id="KAK4759465.1"/>
    </source>
</evidence>
<reference evidence="2 3" key="1">
    <citation type="journal article" date="2023" name="Hortic Res">
        <title>Pangenome of water caltrop reveals structural variations and asymmetric subgenome divergence after allopolyploidization.</title>
        <authorList>
            <person name="Zhang X."/>
            <person name="Chen Y."/>
            <person name="Wang L."/>
            <person name="Yuan Y."/>
            <person name="Fang M."/>
            <person name="Shi L."/>
            <person name="Lu R."/>
            <person name="Comes H.P."/>
            <person name="Ma Y."/>
            <person name="Chen Y."/>
            <person name="Huang G."/>
            <person name="Zhou Y."/>
            <person name="Zheng Z."/>
            <person name="Qiu Y."/>
        </authorList>
    </citation>
    <scope>NUCLEOTIDE SEQUENCE [LARGE SCALE GENOMIC DNA]</scope>
    <source>
        <tissue evidence="2">Roots</tissue>
    </source>
</reference>
<name>A0AAN7K242_9MYRT</name>
<sequence length="171" mass="18765">MEKITRPYDRERWKMAMLKHEETFKEQVCELHRLYRTQKLLMATMGSSLPKEENPANLTGQIHRTVHQLQKGADLGSPSGDSNDGSKGNGALETIEESQIELTLGPSSYSTSTWRSKKDKAPLSSSSFSSSSSSTGSSQPKAGSTVKEGQLLRIKGQSHPPIFKLLGLNST</sequence>
<dbReference type="Proteomes" id="UP001345219">
    <property type="component" value="Chromosome 17"/>
</dbReference>
<evidence type="ECO:0000256" key="1">
    <source>
        <dbReference type="SAM" id="MobiDB-lite"/>
    </source>
</evidence>
<feature type="compositionally biased region" description="Low complexity" evidence="1">
    <location>
        <begin position="124"/>
        <end position="138"/>
    </location>
</feature>
<organism evidence="2 3">
    <name type="scientific">Trapa incisa</name>
    <dbReference type="NCBI Taxonomy" id="236973"/>
    <lineage>
        <taxon>Eukaryota</taxon>
        <taxon>Viridiplantae</taxon>
        <taxon>Streptophyta</taxon>
        <taxon>Embryophyta</taxon>
        <taxon>Tracheophyta</taxon>
        <taxon>Spermatophyta</taxon>
        <taxon>Magnoliopsida</taxon>
        <taxon>eudicotyledons</taxon>
        <taxon>Gunneridae</taxon>
        <taxon>Pentapetalae</taxon>
        <taxon>rosids</taxon>
        <taxon>malvids</taxon>
        <taxon>Myrtales</taxon>
        <taxon>Lythraceae</taxon>
        <taxon>Trapa</taxon>
    </lineage>
</organism>
<accession>A0AAN7K242</accession>
<dbReference type="PANTHER" id="PTHR33167:SF26">
    <property type="entry name" value="EXPRESSED PROTEIN"/>
    <property type="match status" value="1"/>
</dbReference>
<proteinExistence type="predicted"/>
<dbReference type="AlphaFoldDB" id="A0AAN7K242"/>
<dbReference type="EMBL" id="JAXIOK010000011">
    <property type="protein sequence ID" value="KAK4759465.1"/>
    <property type="molecule type" value="Genomic_DNA"/>
</dbReference>
<dbReference type="PANTHER" id="PTHR33167">
    <property type="entry name" value="TRANSCRIPTION FACTOR, PUTATIVE (DUF863)-RELATED"/>
    <property type="match status" value="1"/>
</dbReference>
<feature type="compositionally biased region" description="Low complexity" evidence="1">
    <location>
        <begin position="76"/>
        <end position="90"/>
    </location>
</feature>
<gene>
    <name evidence="2" type="ORF">SAY87_022596</name>
</gene>
<feature type="compositionally biased region" description="Polar residues" evidence="1">
    <location>
        <begin position="105"/>
        <end position="114"/>
    </location>
</feature>
<feature type="region of interest" description="Disordered" evidence="1">
    <location>
        <begin position="66"/>
        <end position="158"/>
    </location>
</feature>
<keyword evidence="3" id="KW-1185">Reference proteome</keyword>
<protein>
    <submittedName>
        <fullName evidence="2">Uncharacterized protein</fullName>
    </submittedName>
</protein>
<comment type="caution">
    <text evidence="2">The sequence shown here is derived from an EMBL/GenBank/DDBJ whole genome shotgun (WGS) entry which is preliminary data.</text>
</comment>